<dbReference type="Proteomes" id="UP000001058">
    <property type="component" value="Unassembled WGS sequence"/>
</dbReference>
<protein>
    <submittedName>
        <fullName evidence="3">Uncharacterized protein</fullName>
    </submittedName>
</protein>
<feature type="transmembrane region" description="Helical" evidence="2">
    <location>
        <begin position="341"/>
        <end position="365"/>
    </location>
</feature>
<dbReference type="OrthoDB" id="2017000at2759"/>
<feature type="region of interest" description="Disordered" evidence="1">
    <location>
        <begin position="1"/>
        <end position="25"/>
    </location>
</feature>
<organism evidence="4">
    <name type="scientific">Volvox carteri f. nagariensis</name>
    <dbReference type="NCBI Taxonomy" id="3068"/>
    <lineage>
        <taxon>Eukaryota</taxon>
        <taxon>Viridiplantae</taxon>
        <taxon>Chlorophyta</taxon>
        <taxon>core chlorophytes</taxon>
        <taxon>Chlorophyceae</taxon>
        <taxon>CS clade</taxon>
        <taxon>Chlamydomonadales</taxon>
        <taxon>Volvocaceae</taxon>
        <taxon>Volvox</taxon>
    </lineage>
</organism>
<feature type="region of interest" description="Disordered" evidence="1">
    <location>
        <begin position="849"/>
        <end position="926"/>
    </location>
</feature>
<dbReference type="RefSeq" id="XP_002950974.1">
    <property type="nucleotide sequence ID" value="XM_002950928.1"/>
</dbReference>
<proteinExistence type="predicted"/>
<keyword evidence="2" id="KW-0472">Membrane</keyword>
<name>D8TX87_VOLCA</name>
<feature type="compositionally biased region" description="Pro residues" evidence="1">
    <location>
        <begin position="894"/>
        <end position="909"/>
    </location>
</feature>
<feature type="compositionally biased region" description="Low complexity" evidence="1">
    <location>
        <begin position="1"/>
        <end position="10"/>
    </location>
</feature>
<gene>
    <name evidence="3" type="ORF">VOLCADRAFT_91502</name>
</gene>
<keyword evidence="4" id="KW-1185">Reference proteome</keyword>
<accession>D8TX87</accession>
<evidence type="ECO:0000313" key="4">
    <source>
        <dbReference type="Proteomes" id="UP000001058"/>
    </source>
</evidence>
<feature type="compositionally biased region" description="Pro residues" evidence="1">
    <location>
        <begin position="855"/>
        <end position="870"/>
    </location>
</feature>
<evidence type="ECO:0000256" key="2">
    <source>
        <dbReference type="SAM" id="Phobius"/>
    </source>
</evidence>
<reference evidence="3 4" key="1">
    <citation type="journal article" date="2010" name="Science">
        <title>Genomic analysis of organismal complexity in the multicellular green alga Volvox carteri.</title>
        <authorList>
            <person name="Prochnik S.E."/>
            <person name="Umen J."/>
            <person name="Nedelcu A.M."/>
            <person name="Hallmann A."/>
            <person name="Miller S.M."/>
            <person name="Nishii I."/>
            <person name="Ferris P."/>
            <person name="Kuo A."/>
            <person name="Mitros T."/>
            <person name="Fritz-Laylin L.K."/>
            <person name="Hellsten U."/>
            <person name="Chapman J."/>
            <person name="Simakov O."/>
            <person name="Rensing S.A."/>
            <person name="Terry A."/>
            <person name="Pangilinan J."/>
            <person name="Kapitonov V."/>
            <person name="Jurka J."/>
            <person name="Salamov A."/>
            <person name="Shapiro H."/>
            <person name="Schmutz J."/>
            <person name="Grimwood J."/>
            <person name="Lindquist E."/>
            <person name="Lucas S."/>
            <person name="Grigoriev I.V."/>
            <person name="Schmitt R."/>
            <person name="Kirk D."/>
            <person name="Rokhsar D.S."/>
        </authorList>
    </citation>
    <scope>NUCLEOTIDE SEQUENCE [LARGE SCALE GENOMIC DNA]</scope>
    <source>
        <strain evidence="4">f. Nagariensis / Eve</strain>
    </source>
</reference>
<evidence type="ECO:0000256" key="1">
    <source>
        <dbReference type="SAM" id="MobiDB-lite"/>
    </source>
</evidence>
<dbReference type="InParanoid" id="D8TX87"/>
<feature type="region of interest" description="Disordered" evidence="1">
    <location>
        <begin position="712"/>
        <end position="732"/>
    </location>
</feature>
<feature type="region of interest" description="Disordered" evidence="1">
    <location>
        <begin position="969"/>
        <end position="993"/>
    </location>
</feature>
<dbReference type="EMBL" id="GL378342">
    <property type="protein sequence ID" value="EFJ47868.1"/>
    <property type="molecule type" value="Genomic_DNA"/>
</dbReference>
<sequence>MIKASRSSFFLHRRSSPRPPPRNVSPLIDILESQRPTADPDAALLYSYSRPDDAKFSALSLDLYTPLQALRFFLEAPAVSLYICDTLIRMRLISIICSQMSQQTARFFPISHNQSLVQCTASWPNGSTLPTTPSSVDTFNIVCICSNLLNNVALITVIITIMTKTSRPFSFRHVVLTSLNFAVRCFAVLCRELAAVHPLSAACATSRDKNPARAPALAIETFKKNGACKSVRKTQFSFSLTVNLLLYIDNLLSNRITCQGTRQEREYARRNGFFNDSDSGDGGGSGSCETRFGLRKRAVSAATAAACGPPLGPCETVVQLPPADPRVSRAMLPRDYDRRAWLLLARMALSVVLFAVLTSAAVTIVVSLVGVRQLLVLLAAAEAAFAVYFRQRYSALNSQPIKHAPESHDPLRAFNRLLELASNSSYNIDVHDYLSSWFCGADPGTIRQGNLADLIAYGFWYKRRGEMESEGQGPLLWDCVSKMQSSLGFSLPAGYTHGLQVMTHLWEPLRVWYRCLVAADLPVVAVEYKHVSMRLCSIIPSADDIAAAVMGLMDRLEMEQHLHSMFLPSLLANFIYRPPRSSSLQHWIQDVPCRTLVTMAGGDELIHVGAVMEFVRHYAAKVLFHPEHCHAQLLLDPTWQQQLVADVRSMASSGLGASGAREVQRRLTEQQPLQPLAATTPAAAAAAAKLPQRRMTVSELQRLLRQQALQQWKGGTGSGGGDAVPSHVGGSNGVNTASAVRRRWTHGALGDKLVGVTTEYDSGRGFFGGISEERSMSPDDIAAAVGNGSLTQLASSSVEPPASYDILARRTADDEADDSAEMTEAGMAALAEDLRRCIGNSRAAAAAAAAKGTLLPPPPHGLPPQQPPPQSLQTNRNGGGAAAELDSLAGKPAAVPPPLPSSSPPPPAPLKGGGGGGSCGIDDDVSLGPLRWLSASATAPPPDLAARRAWPDLWDRRLLLEFELAEPTAAPAAAMQEPPAAAEPTGTQGGGER</sequence>
<evidence type="ECO:0000313" key="3">
    <source>
        <dbReference type="EMBL" id="EFJ47868.1"/>
    </source>
</evidence>
<dbReference type="PANTHER" id="PTHR37471">
    <property type="entry name" value="UNNAMED PRODUCT"/>
    <property type="match status" value="1"/>
</dbReference>
<dbReference type="AlphaFoldDB" id="D8TX87"/>
<dbReference type="GeneID" id="9615230"/>
<keyword evidence="2" id="KW-0812">Transmembrane</keyword>
<keyword evidence="2" id="KW-1133">Transmembrane helix</keyword>
<dbReference type="PANTHER" id="PTHR37471:SF1">
    <property type="entry name" value="AB HYDROLASE-1 DOMAIN-CONTAINING PROTEIN"/>
    <property type="match status" value="1"/>
</dbReference>
<dbReference type="KEGG" id="vcn:VOLCADRAFT_91502"/>
<feature type="compositionally biased region" description="Low complexity" evidence="1">
    <location>
        <begin position="969"/>
        <end position="984"/>
    </location>
</feature>